<dbReference type="EMBL" id="KZ772747">
    <property type="protein sequence ID" value="PTQ34977.1"/>
    <property type="molecule type" value="Genomic_DNA"/>
</dbReference>
<organism evidence="1 2">
    <name type="scientific">Marchantia polymorpha</name>
    <name type="common">Common liverwort</name>
    <name type="synonym">Marchantia aquatica</name>
    <dbReference type="NCBI Taxonomy" id="3197"/>
    <lineage>
        <taxon>Eukaryota</taxon>
        <taxon>Viridiplantae</taxon>
        <taxon>Streptophyta</taxon>
        <taxon>Embryophyta</taxon>
        <taxon>Marchantiophyta</taxon>
        <taxon>Marchantiopsida</taxon>
        <taxon>Marchantiidae</taxon>
        <taxon>Marchantiales</taxon>
        <taxon>Marchantiaceae</taxon>
        <taxon>Marchantia</taxon>
    </lineage>
</organism>
<dbReference type="Proteomes" id="UP000244005">
    <property type="component" value="Unassembled WGS sequence"/>
</dbReference>
<dbReference type="Gramene" id="Mp2g03130.1">
    <property type="protein sequence ID" value="Mp2g03130.1.cds1"/>
    <property type="gene ID" value="Mp2g03130"/>
</dbReference>
<evidence type="ECO:0000313" key="1">
    <source>
        <dbReference type="EMBL" id="PTQ34977.1"/>
    </source>
</evidence>
<evidence type="ECO:0000313" key="2">
    <source>
        <dbReference type="Proteomes" id="UP000244005"/>
    </source>
</evidence>
<reference evidence="2" key="1">
    <citation type="journal article" date="2017" name="Cell">
        <title>Insights into land plant evolution garnered from the Marchantia polymorpha genome.</title>
        <authorList>
            <person name="Bowman J.L."/>
            <person name="Kohchi T."/>
            <person name="Yamato K.T."/>
            <person name="Jenkins J."/>
            <person name="Shu S."/>
            <person name="Ishizaki K."/>
            <person name="Yamaoka S."/>
            <person name="Nishihama R."/>
            <person name="Nakamura Y."/>
            <person name="Berger F."/>
            <person name="Adam C."/>
            <person name="Aki S.S."/>
            <person name="Althoff F."/>
            <person name="Araki T."/>
            <person name="Arteaga-Vazquez M.A."/>
            <person name="Balasubrmanian S."/>
            <person name="Barry K."/>
            <person name="Bauer D."/>
            <person name="Boehm C.R."/>
            <person name="Briginshaw L."/>
            <person name="Caballero-Perez J."/>
            <person name="Catarino B."/>
            <person name="Chen F."/>
            <person name="Chiyoda S."/>
            <person name="Chovatia M."/>
            <person name="Davies K.M."/>
            <person name="Delmans M."/>
            <person name="Demura T."/>
            <person name="Dierschke T."/>
            <person name="Dolan L."/>
            <person name="Dorantes-Acosta A.E."/>
            <person name="Eklund D.M."/>
            <person name="Florent S.N."/>
            <person name="Flores-Sandoval E."/>
            <person name="Fujiyama A."/>
            <person name="Fukuzawa H."/>
            <person name="Galik B."/>
            <person name="Grimanelli D."/>
            <person name="Grimwood J."/>
            <person name="Grossniklaus U."/>
            <person name="Hamada T."/>
            <person name="Haseloff J."/>
            <person name="Hetherington A.J."/>
            <person name="Higo A."/>
            <person name="Hirakawa Y."/>
            <person name="Hundley H.N."/>
            <person name="Ikeda Y."/>
            <person name="Inoue K."/>
            <person name="Inoue S.I."/>
            <person name="Ishida S."/>
            <person name="Jia Q."/>
            <person name="Kakita M."/>
            <person name="Kanazawa T."/>
            <person name="Kawai Y."/>
            <person name="Kawashima T."/>
            <person name="Kennedy M."/>
            <person name="Kinose K."/>
            <person name="Kinoshita T."/>
            <person name="Kohara Y."/>
            <person name="Koide E."/>
            <person name="Komatsu K."/>
            <person name="Kopischke S."/>
            <person name="Kubo M."/>
            <person name="Kyozuka J."/>
            <person name="Lagercrantz U."/>
            <person name="Lin S.S."/>
            <person name="Lindquist E."/>
            <person name="Lipzen A.M."/>
            <person name="Lu C.W."/>
            <person name="De Luna E."/>
            <person name="Martienssen R.A."/>
            <person name="Minamino N."/>
            <person name="Mizutani M."/>
            <person name="Mizutani M."/>
            <person name="Mochizuki N."/>
            <person name="Monte I."/>
            <person name="Mosher R."/>
            <person name="Nagasaki H."/>
            <person name="Nakagami H."/>
            <person name="Naramoto S."/>
            <person name="Nishitani K."/>
            <person name="Ohtani M."/>
            <person name="Okamoto T."/>
            <person name="Okumura M."/>
            <person name="Phillips J."/>
            <person name="Pollak B."/>
            <person name="Reinders A."/>
            <person name="Rovekamp M."/>
            <person name="Sano R."/>
            <person name="Sawa S."/>
            <person name="Schmid M.W."/>
            <person name="Shirakawa M."/>
            <person name="Solano R."/>
            <person name="Spunde A."/>
            <person name="Suetsugu N."/>
            <person name="Sugano S."/>
            <person name="Sugiyama A."/>
            <person name="Sun R."/>
            <person name="Suzuki Y."/>
            <person name="Takenaka M."/>
            <person name="Takezawa D."/>
            <person name="Tomogane H."/>
            <person name="Tsuzuki M."/>
            <person name="Ueda T."/>
            <person name="Umeda M."/>
            <person name="Ward J.M."/>
            <person name="Watanabe Y."/>
            <person name="Yazaki K."/>
            <person name="Yokoyama R."/>
            <person name="Yoshitake Y."/>
            <person name="Yotsui I."/>
            <person name="Zachgo S."/>
            <person name="Schmutz J."/>
        </authorList>
    </citation>
    <scope>NUCLEOTIDE SEQUENCE [LARGE SCALE GENOMIC DNA]</scope>
    <source>
        <strain evidence="2">Tak-1</strain>
    </source>
</reference>
<name>A0A2R6WMB1_MARPO</name>
<keyword evidence="2" id="KW-1185">Reference proteome</keyword>
<sequence>MESQSSAAEHALLLPLPQFDRARLRTERALAPGKSSGPSAATRKACADVSCVAWQLCCSESSVLLHKALTVLDAACHGRNRLTSL</sequence>
<accession>A0A2R6WMB1</accession>
<protein>
    <submittedName>
        <fullName evidence="1">Uncharacterized protein</fullName>
    </submittedName>
</protein>
<dbReference type="AlphaFoldDB" id="A0A2R6WMB1"/>
<gene>
    <name evidence="1" type="ORF">MARPO_0075s0074</name>
</gene>
<proteinExistence type="predicted"/>